<evidence type="ECO:0000313" key="2">
    <source>
        <dbReference type="Proteomes" id="UP000249799"/>
    </source>
</evidence>
<dbReference type="OrthoDB" id="5482456at2"/>
<dbReference type="InterPro" id="IPR011990">
    <property type="entry name" value="TPR-like_helical_dom_sf"/>
</dbReference>
<dbReference type="SUPFAM" id="SSF48452">
    <property type="entry name" value="TPR-like"/>
    <property type="match status" value="1"/>
</dbReference>
<dbReference type="EMBL" id="CP030032">
    <property type="protein sequence ID" value="AWV89288.1"/>
    <property type="molecule type" value="Genomic_DNA"/>
</dbReference>
<protein>
    <recommendedName>
        <fullName evidence="3">Tetratricopeptide repeat protein</fullName>
    </recommendedName>
</protein>
<proteinExistence type="predicted"/>
<gene>
    <name evidence="1" type="ORF">DN745_08035</name>
</gene>
<dbReference type="AlphaFoldDB" id="A0A2Z4FKQ8"/>
<dbReference type="Gene3D" id="1.25.40.10">
    <property type="entry name" value="Tetratricopeptide repeat domain"/>
    <property type="match status" value="1"/>
</dbReference>
<dbReference type="Proteomes" id="UP000249799">
    <property type="component" value="Chromosome"/>
</dbReference>
<sequence>MLIACAGWPLSGCGLSTLSDDPDTLYASALRASINEEHTESARAAFHYMKSTNPDNLRYDRAEKLLAQNVEALGLHYAASLFYLDIAESRRDIRLVGDAVGALERILSRDGYDQVTLRDGFLARAEITGLPPNERAFIAYHQGLDSLRNNLMTWAEQRFAEIPETSPYRHRAEYALIIKSLASYELTEVSERLGALAEAKDLPEDLRTEIHRTLGRIAFEQKRYEEALEAYELIRHTATDDPSLLLEMAWSNYYRGNYQRALGLLVALDAPAYSGLIAPERYLLEALSLEQLCQFEPARIAATRLRARHGEAIDDLHAGTPLRQSTPIRLAARHREAGRAPAEFRRHMRHEAAKFAQMRDQFGPQLARHLDQIYAHGLKEAERREDEQLFGQMREVSEELLTAEEGVRLVLHELAVSVLRGRERNQADPLYRNIEVPVGGDTVFYKFDGEFWTDEIDNLVVPLEDRCVE</sequence>
<evidence type="ECO:0000313" key="1">
    <source>
        <dbReference type="EMBL" id="AWV89288.1"/>
    </source>
</evidence>
<dbReference type="KEGG" id="bsed:DN745_08035"/>
<name>A0A2Z4FKQ8_9DELT</name>
<accession>A0A2Z4FKQ8</accession>
<evidence type="ECO:0008006" key="3">
    <source>
        <dbReference type="Google" id="ProtNLM"/>
    </source>
</evidence>
<reference evidence="1 2" key="1">
    <citation type="submission" date="2018-06" db="EMBL/GenBank/DDBJ databases">
        <title>Lujinxingia sediminis gen. nov. sp. nov., a new facultative anaerobic member of the class Deltaproteobacteria, and proposal of Lujinxingaceae fam. nov.</title>
        <authorList>
            <person name="Guo L.-Y."/>
            <person name="Li C.-M."/>
            <person name="Wang S."/>
            <person name="Du Z.-J."/>
        </authorList>
    </citation>
    <scope>NUCLEOTIDE SEQUENCE [LARGE SCALE GENOMIC DNA]</scope>
    <source>
        <strain evidence="1 2">FA350</strain>
    </source>
</reference>
<organism evidence="1 2">
    <name type="scientific">Bradymonas sediminis</name>
    <dbReference type="NCBI Taxonomy" id="1548548"/>
    <lineage>
        <taxon>Bacteria</taxon>
        <taxon>Deltaproteobacteria</taxon>
        <taxon>Bradymonadales</taxon>
        <taxon>Bradymonadaceae</taxon>
        <taxon>Bradymonas</taxon>
    </lineage>
</organism>
<keyword evidence="2" id="KW-1185">Reference proteome</keyword>